<dbReference type="EMBL" id="LS483412">
    <property type="protein sequence ID" value="SQG89118.1"/>
    <property type="molecule type" value="Genomic_DNA"/>
</dbReference>
<sequence length="37" mass="4299">MFLTKKLEGGVSPELQKVSLIYNPDFINIMSFLCQMY</sequence>
<name>A0AAX2IUX4_LEGPN</name>
<dbReference type="AlphaFoldDB" id="A0AAX2IUX4"/>
<accession>A0AAX2IUX4</accession>
<evidence type="ECO:0000313" key="2">
    <source>
        <dbReference type="Proteomes" id="UP000249566"/>
    </source>
</evidence>
<proteinExistence type="predicted"/>
<evidence type="ECO:0000313" key="1">
    <source>
        <dbReference type="EMBL" id="SQG89118.1"/>
    </source>
</evidence>
<reference evidence="1 2" key="1">
    <citation type="submission" date="2018-06" db="EMBL/GenBank/DDBJ databases">
        <authorList>
            <consortium name="Pathogen Informatics"/>
            <person name="Doyle S."/>
        </authorList>
    </citation>
    <scope>NUCLEOTIDE SEQUENCE [LARGE SCALE GENOMIC DNA]</scope>
    <source>
        <strain evidence="1 2">NCTC12272</strain>
    </source>
</reference>
<dbReference type="Proteomes" id="UP000249566">
    <property type="component" value="Chromosome 1"/>
</dbReference>
<protein>
    <submittedName>
        <fullName evidence="1">Uncharacterized protein</fullName>
    </submittedName>
</protein>
<organism evidence="1 2">
    <name type="scientific">Legionella pneumophila subsp. pascullei</name>
    <dbReference type="NCBI Taxonomy" id="91890"/>
    <lineage>
        <taxon>Bacteria</taxon>
        <taxon>Pseudomonadati</taxon>
        <taxon>Pseudomonadota</taxon>
        <taxon>Gammaproteobacteria</taxon>
        <taxon>Legionellales</taxon>
        <taxon>Legionellaceae</taxon>
        <taxon>Legionella</taxon>
    </lineage>
</organism>
<gene>
    <name evidence="1" type="ORF">NCTC12272_00284</name>
</gene>